<proteinExistence type="predicted"/>
<dbReference type="Proteomes" id="UP000018211">
    <property type="component" value="Unassembled WGS sequence"/>
</dbReference>
<feature type="region of interest" description="Disordered" evidence="1">
    <location>
        <begin position="1"/>
        <end position="51"/>
    </location>
</feature>
<name>A0AAV2VS71_9VIBR</name>
<sequence>MADEDGNNRIGGGVQTKVDGIGVQTADHKQAHDWKDKRKRQGSHSIHSKENATLPSEKIKFLFHIPSLRLLSFLMKFFIRVF</sequence>
<gene>
    <name evidence="2" type="ORF">VIBNISOn1_30084</name>
</gene>
<organism evidence="2 3">
    <name type="scientific">Vibrio nigripulchritudo SOn1</name>
    <dbReference type="NCBI Taxonomy" id="1238450"/>
    <lineage>
        <taxon>Bacteria</taxon>
        <taxon>Pseudomonadati</taxon>
        <taxon>Pseudomonadota</taxon>
        <taxon>Gammaproteobacteria</taxon>
        <taxon>Vibrionales</taxon>
        <taxon>Vibrionaceae</taxon>
        <taxon>Vibrio</taxon>
    </lineage>
</organism>
<dbReference type="EMBL" id="CAOF01000120">
    <property type="protein sequence ID" value="CCO47392.1"/>
    <property type="molecule type" value="Genomic_DNA"/>
</dbReference>
<evidence type="ECO:0000313" key="3">
    <source>
        <dbReference type="Proteomes" id="UP000018211"/>
    </source>
</evidence>
<accession>A0AAV2VS71</accession>
<dbReference type="AlphaFoldDB" id="A0AAV2VS71"/>
<feature type="compositionally biased region" description="Basic and acidic residues" evidence="1">
    <location>
        <begin position="26"/>
        <end position="36"/>
    </location>
</feature>
<evidence type="ECO:0000256" key="1">
    <source>
        <dbReference type="SAM" id="MobiDB-lite"/>
    </source>
</evidence>
<reference evidence="2 3" key="1">
    <citation type="journal article" date="2013" name="ISME J.">
        <title>Comparative genomics of pathogenic lineages of Vibrio nigripulchritudo identifies virulence-associated traits.</title>
        <authorList>
            <person name="Goudenege D."/>
            <person name="Labreuche Y."/>
            <person name="Krin E."/>
            <person name="Ansquer D."/>
            <person name="Mangenot S."/>
            <person name="Calteau A."/>
            <person name="Medigue C."/>
            <person name="Mazel D."/>
            <person name="Polz M.F."/>
            <person name="Le Roux F."/>
        </authorList>
    </citation>
    <scope>NUCLEOTIDE SEQUENCE [LARGE SCALE GENOMIC DNA]</scope>
    <source>
        <strain evidence="2 3">SOn1</strain>
    </source>
</reference>
<comment type="caution">
    <text evidence="2">The sequence shown here is derived from an EMBL/GenBank/DDBJ whole genome shotgun (WGS) entry which is preliminary data.</text>
</comment>
<evidence type="ECO:0000313" key="2">
    <source>
        <dbReference type="EMBL" id="CCO47392.1"/>
    </source>
</evidence>
<protein>
    <submittedName>
        <fullName evidence="2">Uncharacterized protein</fullName>
    </submittedName>
</protein>